<dbReference type="PROSITE" id="PS00092">
    <property type="entry name" value="N6_MTASE"/>
    <property type="match status" value="1"/>
</dbReference>
<evidence type="ECO:0000313" key="3">
    <source>
        <dbReference type="Proteomes" id="UP000693970"/>
    </source>
</evidence>
<protein>
    <submittedName>
        <fullName evidence="2">Methyltransferase</fullName>
    </submittedName>
</protein>
<keyword evidence="2" id="KW-0489">Methyltransferase</keyword>
<accession>A0A9K3PGV9</accession>
<keyword evidence="3" id="KW-1185">Reference proteome</keyword>
<dbReference type="PANTHER" id="PTHR23290:SF0">
    <property type="entry name" value="RRNA N6-ADENOSINE-METHYLTRANSFERASE METTL5"/>
    <property type="match status" value="1"/>
</dbReference>
<dbReference type="GO" id="GO:0008988">
    <property type="term" value="F:rRNA (adenine-N6-)-methyltransferase activity"/>
    <property type="evidence" value="ECO:0007669"/>
    <property type="project" value="TreeGrafter"/>
</dbReference>
<dbReference type="InterPro" id="IPR002052">
    <property type="entry name" value="DNA_methylase_N6_adenine_CS"/>
</dbReference>
<dbReference type="Pfam" id="PF06325">
    <property type="entry name" value="PrmA"/>
    <property type="match status" value="1"/>
</dbReference>
<feature type="compositionally biased region" description="Gly residues" evidence="1">
    <location>
        <begin position="137"/>
        <end position="150"/>
    </location>
</feature>
<keyword evidence="2" id="KW-0808">Transferase</keyword>
<feature type="compositionally biased region" description="Low complexity" evidence="1">
    <location>
        <begin position="116"/>
        <end position="129"/>
    </location>
</feature>
<gene>
    <name evidence="2" type="ORF">IV203_005987</name>
</gene>
<comment type="caution">
    <text evidence="2">The sequence shown here is derived from an EMBL/GenBank/DDBJ whole genome shotgun (WGS) entry which is preliminary data.</text>
</comment>
<dbReference type="InterPro" id="IPR051720">
    <property type="entry name" value="rRNA_MeTrfase/Polyamine_Synth"/>
</dbReference>
<dbReference type="OrthoDB" id="7848332at2759"/>
<evidence type="ECO:0000256" key="1">
    <source>
        <dbReference type="SAM" id="MobiDB-lite"/>
    </source>
</evidence>
<sequence>MRLKHLEASLSSLQREFPSPKIQLEQYPTSPHLAACVVQMAIDHDDLGPGRTCLDLGCGTGMLMIAAAMVDTDLVLGVDCDDEAMVVAMENVLRVEQKESVEILQAKVRTRPIEGSSAGSSLKPSSSKNFKGKRGGGGRGRSGRSTGGRGSQPAQLTKAILIHGSEDGIPLKDNCVDTVLTNPPFGTKSDNAGIDLQFLRTATRLARRSVYSFHKRSTRTFLLKTIQKDWGFDDAKVVAEMAFDVPNMYKFHTQKSKDIEVDLIRIVVEQDGPVVATGDRNNNIAL</sequence>
<name>A0A9K3PGV9_9STRA</name>
<evidence type="ECO:0000313" key="2">
    <source>
        <dbReference type="EMBL" id="KAG7346918.1"/>
    </source>
</evidence>
<dbReference type="AlphaFoldDB" id="A0A9K3PGV9"/>
<dbReference type="CDD" id="cd02440">
    <property type="entry name" value="AdoMet_MTases"/>
    <property type="match status" value="1"/>
</dbReference>
<dbReference type="EMBL" id="JAGRRH010000021">
    <property type="protein sequence ID" value="KAG7346918.1"/>
    <property type="molecule type" value="Genomic_DNA"/>
</dbReference>
<proteinExistence type="predicted"/>
<organism evidence="2 3">
    <name type="scientific">Nitzschia inconspicua</name>
    <dbReference type="NCBI Taxonomy" id="303405"/>
    <lineage>
        <taxon>Eukaryota</taxon>
        <taxon>Sar</taxon>
        <taxon>Stramenopiles</taxon>
        <taxon>Ochrophyta</taxon>
        <taxon>Bacillariophyta</taxon>
        <taxon>Bacillariophyceae</taxon>
        <taxon>Bacillariophycidae</taxon>
        <taxon>Bacillariales</taxon>
        <taxon>Bacillariaceae</taxon>
        <taxon>Nitzschia</taxon>
    </lineage>
</organism>
<dbReference type="Proteomes" id="UP000693970">
    <property type="component" value="Unassembled WGS sequence"/>
</dbReference>
<dbReference type="GO" id="GO:0003676">
    <property type="term" value="F:nucleic acid binding"/>
    <property type="evidence" value="ECO:0007669"/>
    <property type="project" value="InterPro"/>
</dbReference>
<dbReference type="PANTHER" id="PTHR23290">
    <property type="entry name" value="RRNA N6-ADENOSINE-METHYLTRANSFERASE METTL5"/>
    <property type="match status" value="1"/>
</dbReference>
<reference evidence="2" key="1">
    <citation type="journal article" date="2021" name="Sci. Rep.">
        <title>Diploid genomic architecture of Nitzschia inconspicua, an elite biomass production diatom.</title>
        <authorList>
            <person name="Oliver A."/>
            <person name="Podell S."/>
            <person name="Pinowska A."/>
            <person name="Traller J.C."/>
            <person name="Smith S.R."/>
            <person name="McClure R."/>
            <person name="Beliaev A."/>
            <person name="Bohutskyi P."/>
            <person name="Hill E.A."/>
            <person name="Rabines A."/>
            <person name="Zheng H."/>
            <person name="Allen L.Z."/>
            <person name="Kuo A."/>
            <person name="Grigoriev I.V."/>
            <person name="Allen A.E."/>
            <person name="Hazlebeck D."/>
            <person name="Allen E.E."/>
        </authorList>
    </citation>
    <scope>NUCLEOTIDE SEQUENCE</scope>
    <source>
        <strain evidence="2">Hildebrandi</strain>
    </source>
</reference>
<feature type="region of interest" description="Disordered" evidence="1">
    <location>
        <begin position="112"/>
        <end position="154"/>
    </location>
</feature>
<reference evidence="2" key="2">
    <citation type="submission" date="2021-04" db="EMBL/GenBank/DDBJ databases">
        <authorList>
            <person name="Podell S."/>
        </authorList>
    </citation>
    <scope>NUCLEOTIDE SEQUENCE</scope>
    <source>
        <strain evidence="2">Hildebrandi</strain>
    </source>
</reference>